<reference evidence="2" key="1">
    <citation type="journal article" date="2014" name="Int. J. Syst. Evol. Microbiol.">
        <title>Complete genome sequence of Corynebacterium casei LMG S-19264T (=DSM 44701T), isolated from a smear-ripened cheese.</title>
        <authorList>
            <consortium name="US DOE Joint Genome Institute (JGI-PGF)"/>
            <person name="Walter F."/>
            <person name="Albersmeier A."/>
            <person name="Kalinowski J."/>
            <person name="Ruckert C."/>
        </authorList>
    </citation>
    <scope>NUCLEOTIDE SEQUENCE</scope>
    <source>
        <strain evidence="2">CGMCC 4.7368</strain>
    </source>
</reference>
<evidence type="ECO:0000256" key="1">
    <source>
        <dbReference type="SAM" id="Phobius"/>
    </source>
</evidence>
<dbReference type="AlphaFoldDB" id="A0A918DSX5"/>
<reference evidence="2" key="2">
    <citation type="submission" date="2020-09" db="EMBL/GenBank/DDBJ databases">
        <authorList>
            <person name="Sun Q."/>
            <person name="Zhou Y."/>
        </authorList>
    </citation>
    <scope>NUCLEOTIDE SEQUENCE</scope>
    <source>
        <strain evidence="2">CGMCC 4.7368</strain>
    </source>
</reference>
<keyword evidence="1" id="KW-0472">Membrane</keyword>
<organism evidence="2 3">
    <name type="scientific">Nonomuraea cavernae</name>
    <dbReference type="NCBI Taxonomy" id="2045107"/>
    <lineage>
        <taxon>Bacteria</taxon>
        <taxon>Bacillati</taxon>
        <taxon>Actinomycetota</taxon>
        <taxon>Actinomycetes</taxon>
        <taxon>Streptosporangiales</taxon>
        <taxon>Streptosporangiaceae</taxon>
        <taxon>Nonomuraea</taxon>
    </lineage>
</organism>
<evidence type="ECO:0000313" key="2">
    <source>
        <dbReference type="EMBL" id="GGO81060.1"/>
    </source>
</evidence>
<dbReference type="RefSeq" id="WP_189128433.1">
    <property type="nucleotide sequence ID" value="NZ_BMNH01000035.1"/>
</dbReference>
<dbReference type="EMBL" id="BMNH01000035">
    <property type="protein sequence ID" value="GGO81060.1"/>
    <property type="molecule type" value="Genomic_DNA"/>
</dbReference>
<feature type="transmembrane region" description="Helical" evidence="1">
    <location>
        <begin position="7"/>
        <end position="29"/>
    </location>
</feature>
<evidence type="ECO:0000313" key="3">
    <source>
        <dbReference type="Proteomes" id="UP000646523"/>
    </source>
</evidence>
<sequence>MSNDMLSFWNGMAVVWLVMTILLTLGIWWGVPIELSDYVGLTIGWGTVSVAIWQELRRPLSDQGQGGPWQHPRSS</sequence>
<protein>
    <submittedName>
        <fullName evidence="2">Uncharacterized protein</fullName>
    </submittedName>
</protein>
<keyword evidence="1" id="KW-1133">Transmembrane helix</keyword>
<accession>A0A918DSX5</accession>
<comment type="caution">
    <text evidence="2">The sequence shown here is derived from an EMBL/GenBank/DDBJ whole genome shotgun (WGS) entry which is preliminary data.</text>
</comment>
<keyword evidence="1" id="KW-0812">Transmembrane</keyword>
<name>A0A918DSX5_9ACTN</name>
<keyword evidence="3" id="KW-1185">Reference proteome</keyword>
<proteinExistence type="predicted"/>
<gene>
    <name evidence="2" type="ORF">GCM10012289_69120</name>
</gene>
<dbReference type="Proteomes" id="UP000646523">
    <property type="component" value="Unassembled WGS sequence"/>
</dbReference>